<dbReference type="Gene3D" id="3.40.190.10">
    <property type="entry name" value="Periplasmic binding protein-like II"/>
    <property type="match status" value="2"/>
</dbReference>
<accession>A0ABV9FAP9</accession>
<keyword evidence="1" id="KW-0732">Signal</keyword>
<protein>
    <submittedName>
        <fullName evidence="2">ABC transporter substrate-binding protein</fullName>
    </submittedName>
</protein>
<proteinExistence type="predicted"/>
<evidence type="ECO:0000313" key="3">
    <source>
        <dbReference type="Proteomes" id="UP001596028"/>
    </source>
</evidence>
<organism evidence="2 3">
    <name type="scientific">Cohnella hongkongensis</name>
    <dbReference type="NCBI Taxonomy" id="178337"/>
    <lineage>
        <taxon>Bacteria</taxon>
        <taxon>Bacillati</taxon>
        <taxon>Bacillota</taxon>
        <taxon>Bacilli</taxon>
        <taxon>Bacillales</taxon>
        <taxon>Paenibacillaceae</taxon>
        <taxon>Cohnella</taxon>
    </lineage>
</organism>
<feature type="signal peptide" evidence="1">
    <location>
        <begin position="1"/>
        <end position="24"/>
    </location>
</feature>
<dbReference type="Pfam" id="PF13416">
    <property type="entry name" value="SBP_bac_8"/>
    <property type="match status" value="1"/>
</dbReference>
<dbReference type="RefSeq" id="WP_378093984.1">
    <property type="nucleotide sequence ID" value="NZ_JBHSEP010000004.1"/>
</dbReference>
<evidence type="ECO:0000313" key="2">
    <source>
        <dbReference type="EMBL" id="MFC4598090.1"/>
    </source>
</evidence>
<reference evidence="3" key="1">
    <citation type="journal article" date="2019" name="Int. J. Syst. Evol. Microbiol.">
        <title>The Global Catalogue of Microorganisms (GCM) 10K type strain sequencing project: providing services to taxonomists for standard genome sequencing and annotation.</title>
        <authorList>
            <consortium name="The Broad Institute Genomics Platform"/>
            <consortium name="The Broad Institute Genome Sequencing Center for Infectious Disease"/>
            <person name="Wu L."/>
            <person name="Ma J."/>
        </authorList>
    </citation>
    <scope>NUCLEOTIDE SEQUENCE [LARGE SCALE GENOMIC DNA]</scope>
    <source>
        <strain evidence="3">CCUG 49571</strain>
    </source>
</reference>
<sequence>MNRMKKWGISLSAIALVATMTACGSSNDQNGAASTNAGDSGKGGEPIKLGITWAGSQNRHTATLNSTELYSKLHPNITFSPDYMGFDTYFTKLATLSAAKNLPDIIQIDTSNIVDYAQRGQFLDLGGTIDTSAVDKTLVSAGMVDGKQYGIPIGSNAIALMYNKTALDKLGVNVPAEGLSWDEWIEAARKVQPKLEKGKYLLEDFSISTITQESDKYEIYQLSKGKGFLTTADGKFNIDRDTFIEFNNLFEDLRKEGLVPPADVTVAHKAGDPKLDNFLNGTTLIKRDYAAAFPSYNSVNPGQYAITVVPHAEHSGAWLVPTQFFAVSADTKHPDEAKAYIDWFINDKDAGAALGLSRGVVVNKSVLETLQETLSDQDKAQIDIIDRTAPVANQFPGRPQGYGVWTDEYAKVSQALGFGQIDPEKAFDQLKQKWDEIVK</sequence>
<dbReference type="EMBL" id="JBHSEP010000004">
    <property type="protein sequence ID" value="MFC4598090.1"/>
    <property type="molecule type" value="Genomic_DNA"/>
</dbReference>
<evidence type="ECO:0000256" key="1">
    <source>
        <dbReference type="SAM" id="SignalP"/>
    </source>
</evidence>
<dbReference type="SUPFAM" id="SSF53850">
    <property type="entry name" value="Periplasmic binding protein-like II"/>
    <property type="match status" value="1"/>
</dbReference>
<dbReference type="InterPro" id="IPR006059">
    <property type="entry name" value="SBP"/>
</dbReference>
<feature type="chain" id="PRO_5046949797" evidence="1">
    <location>
        <begin position="25"/>
        <end position="439"/>
    </location>
</feature>
<name>A0ABV9FAP9_9BACL</name>
<dbReference type="PANTHER" id="PTHR43649">
    <property type="entry name" value="ARABINOSE-BINDING PROTEIN-RELATED"/>
    <property type="match status" value="1"/>
</dbReference>
<dbReference type="PROSITE" id="PS51257">
    <property type="entry name" value="PROKAR_LIPOPROTEIN"/>
    <property type="match status" value="1"/>
</dbReference>
<keyword evidence="3" id="KW-1185">Reference proteome</keyword>
<dbReference type="PANTHER" id="PTHR43649:SF11">
    <property type="entry name" value="ABC TRANSPORTER SUBSTRATE-BINDING PROTEIN YESO-RELATED"/>
    <property type="match status" value="1"/>
</dbReference>
<dbReference type="Proteomes" id="UP001596028">
    <property type="component" value="Unassembled WGS sequence"/>
</dbReference>
<dbReference type="InterPro" id="IPR050490">
    <property type="entry name" value="Bact_solute-bd_prot1"/>
</dbReference>
<comment type="caution">
    <text evidence="2">The sequence shown here is derived from an EMBL/GenBank/DDBJ whole genome shotgun (WGS) entry which is preliminary data.</text>
</comment>
<gene>
    <name evidence="2" type="ORF">ACFO3S_07530</name>
</gene>